<dbReference type="AlphaFoldDB" id="A0AAV4VPP9"/>
<name>A0AAV4VPP9_9ARAC</name>
<sequence>MDVNSLLMGASVGCSWMHDQQKKIYVQLQKYIVVVIIKKYSPEHHCPSLTDGCVQPTEGYISGLFLDIHDQQKIYVQLQKYIVVVIIKKCSPEHHCPSLTDGCEQPTDGCISGLFLDA</sequence>
<gene>
    <name evidence="1" type="ORF">CDAR_228921</name>
</gene>
<organism evidence="1 2">
    <name type="scientific">Caerostris darwini</name>
    <dbReference type="NCBI Taxonomy" id="1538125"/>
    <lineage>
        <taxon>Eukaryota</taxon>
        <taxon>Metazoa</taxon>
        <taxon>Ecdysozoa</taxon>
        <taxon>Arthropoda</taxon>
        <taxon>Chelicerata</taxon>
        <taxon>Arachnida</taxon>
        <taxon>Araneae</taxon>
        <taxon>Araneomorphae</taxon>
        <taxon>Entelegynae</taxon>
        <taxon>Araneoidea</taxon>
        <taxon>Araneidae</taxon>
        <taxon>Caerostris</taxon>
    </lineage>
</organism>
<dbReference type="Proteomes" id="UP001054837">
    <property type="component" value="Unassembled WGS sequence"/>
</dbReference>
<reference evidence="1 2" key="1">
    <citation type="submission" date="2021-06" db="EMBL/GenBank/DDBJ databases">
        <title>Caerostris darwini draft genome.</title>
        <authorList>
            <person name="Kono N."/>
            <person name="Arakawa K."/>
        </authorList>
    </citation>
    <scope>NUCLEOTIDE SEQUENCE [LARGE SCALE GENOMIC DNA]</scope>
</reference>
<proteinExistence type="predicted"/>
<keyword evidence="2" id="KW-1185">Reference proteome</keyword>
<protein>
    <submittedName>
        <fullName evidence="1">Uncharacterized protein</fullName>
    </submittedName>
</protein>
<accession>A0AAV4VPP9</accession>
<comment type="caution">
    <text evidence="1">The sequence shown here is derived from an EMBL/GenBank/DDBJ whole genome shotgun (WGS) entry which is preliminary data.</text>
</comment>
<evidence type="ECO:0000313" key="1">
    <source>
        <dbReference type="EMBL" id="GIY71806.1"/>
    </source>
</evidence>
<dbReference type="EMBL" id="BPLQ01013392">
    <property type="protein sequence ID" value="GIY71806.1"/>
    <property type="molecule type" value="Genomic_DNA"/>
</dbReference>
<evidence type="ECO:0000313" key="2">
    <source>
        <dbReference type="Proteomes" id="UP001054837"/>
    </source>
</evidence>